<dbReference type="EMBL" id="DAAXOJ010000003">
    <property type="protein sequence ID" value="HAG1890838.1"/>
    <property type="molecule type" value="Genomic_DNA"/>
</dbReference>
<dbReference type="AlphaFoldDB" id="A0A759HJE9"/>
<evidence type="ECO:0000313" key="2">
    <source>
        <dbReference type="EMBL" id="HAG1890838.1"/>
    </source>
</evidence>
<organism evidence="2">
    <name type="scientific">Salmonella enterica</name>
    <name type="common">Salmonella choleraesuis</name>
    <dbReference type="NCBI Taxonomy" id="28901"/>
    <lineage>
        <taxon>Bacteria</taxon>
        <taxon>Pseudomonadati</taxon>
        <taxon>Pseudomonadota</taxon>
        <taxon>Gammaproteobacteria</taxon>
        <taxon>Enterobacterales</taxon>
        <taxon>Enterobacteriaceae</taxon>
        <taxon>Salmonella</taxon>
    </lineage>
</organism>
<protein>
    <submittedName>
        <fullName evidence="2">DUF2919 domain-containing protein</fullName>
    </submittedName>
</protein>
<feature type="transmembrane region" description="Helical" evidence="1">
    <location>
        <begin position="88"/>
        <end position="106"/>
    </location>
</feature>
<dbReference type="InterPro" id="IPR021318">
    <property type="entry name" value="DUF2919"/>
</dbReference>
<feature type="transmembrane region" description="Helical" evidence="1">
    <location>
        <begin position="48"/>
        <end position="68"/>
    </location>
</feature>
<sequence>MGDVCFRPGGEGVMKTMKARETAPRIRRPGKVYRAEDYDDEGNLKAPVWLWAVVAWMLLPWWLTAAGIVSHSTPALAETLYPTMTDTLISLVAAIPAVLLCVVYPLRGNHPVLALMTYGAVFMGQVVELVRTGSVFLRMPWWISDSTDLLSACLSVDIAVLVVLLLTPRLWTVFGCPEVR</sequence>
<keyword evidence="1" id="KW-0812">Transmembrane</keyword>
<name>A0A759HJE9_SALER</name>
<proteinExistence type="predicted"/>
<reference evidence="2" key="2">
    <citation type="submission" date="2020-02" db="EMBL/GenBank/DDBJ databases">
        <authorList>
            <consortium name="NCBI Pathogen Detection Project"/>
        </authorList>
    </citation>
    <scope>NUCLEOTIDE SEQUENCE</scope>
    <source>
        <strain evidence="2">MA.CK_94/00000542</strain>
    </source>
</reference>
<feature type="transmembrane region" description="Helical" evidence="1">
    <location>
        <begin position="112"/>
        <end position="137"/>
    </location>
</feature>
<comment type="caution">
    <text evidence="2">The sequence shown here is derived from an EMBL/GenBank/DDBJ whole genome shotgun (WGS) entry which is preliminary data.</text>
</comment>
<reference evidence="2" key="1">
    <citation type="journal article" date="2018" name="Genome Biol.">
        <title>SKESA: strategic k-mer extension for scrupulous assemblies.</title>
        <authorList>
            <person name="Souvorov A."/>
            <person name="Agarwala R."/>
            <person name="Lipman D.J."/>
        </authorList>
    </citation>
    <scope>NUCLEOTIDE SEQUENCE</scope>
    <source>
        <strain evidence="2">MA.CK_94/00000542</strain>
    </source>
</reference>
<evidence type="ECO:0000256" key="1">
    <source>
        <dbReference type="SAM" id="Phobius"/>
    </source>
</evidence>
<dbReference type="Pfam" id="PF11143">
    <property type="entry name" value="DUF2919"/>
    <property type="match status" value="1"/>
</dbReference>
<feature type="transmembrane region" description="Helical" evidence="1">
    <location>
        <begin position="149"/>
        <end position="171"/>
    </location>
</feature>
<keyword evidence="1" id="KW-1133">Transmembrane helix</keyword>
<keyword evidence="1" id="KW-0472">Membrane</keyword>
<accession>A0A759HJE9</accession>
<gene>
    <name evidence="2" type="ORF">G8W59_002839</name>
</gene>